<dbReference type="SMART" id="SM00220">
    <property type="entry name" value="S_TKc"/>
    <property type="match status" value="1"/>
</dbReference>
<dbReference type="OrthoDB" id="330364at2759"/>
<keyword evidence="9" id="KW-1185">Reference proteome</keyword>
<feature type="domain" description="Protein kinase" evidence="7">
    <location>
        <begin position="299"/>
        <end position="600"/>
    </location>
</feature>
<dbReference type="GO" id="GO:0004674">
    <property type="term" value="F:protein serine/threonine kinase activity"/>
    <property type="evidence" value="ECO:0007669"/>
    <property type="project" value="UniProtKB-KW"/>
</dbReference>
<dbReference type="Gene3D" id="1.10.510.10">
    <property type="entry name" value="Transferase(Phosphotransferase) domain 1"/>
    <property type="match status" value="1"/>
</dbReference>
<comment type="caution">
    <text evidence="8">The sequence shown here is derived from an EMBL/GenBank/DDBJ whole genome shotgun (WGS) entry which is preliminary data.</text>
</comment>
<dbReference type="VEuPathDB" id="ToxoDB:CSUI_001581"/>
<keyword evidence="3" id="KW-0547">Nucleotide-binding</keyword>
<dbReference type="GeneID" id="94424997"/>
<reference evidence="8 9" key="1">
    <citation type="journal article" date="2017" name="Int. J. Parasitol.">
        <title>The genome of the protozoan parasite Cystoisospora suis and a reverse vaccinology approach to identify vaccine candidates.</title>
        <authorList>
            <person name="Palmieri N."/>
            <person name="Shrestha A."/>
            <person name="Ruttkowski B."/>
            <person name="Beck T."/>
            <person name="Vogl C."/>
            <person name="Tomley F."/>
            <person name="Blake D.P."/>
            <person name="Joachim A."/>
        </authorList>
    </citation>
    <scope>NUCLEOTIDE SEQUENCE [LARGE SCALE GENOMIC DNA]</scope>
    <source>
        <strain evidence="8 9">Wien I</strain>
    </source>
</reference>
<dbReference type="EMBL" id="MIGC01000636">
    <property type="protein sequence ID" value="PHJ24567.1"/>
    <property type="molecule type" value="Genomic_DNA"/>
</dbReference>
<organism evidence="8 9">
    <name type="scientific">Cystoisospora suis</name>
    <dbReference type="NCBI Taxonomy" id="483139"/>
    <lineage>
        <taxon>Eukaryota</taxon>
        <taxon>Sar</taxon>
        <taxon>Alveolata</taxon>
        <taxon>Apicomplexa</taxon>
        <taxon>Conoidasida</taxon>
        <taxon>Coccidia</taxon>
        <taxon>Eucoccidiorida</taxon>
        <taxon>Eimeriorina</taxon>
        <taxon>Sarcocystidae</taxon>
        <taxon>Cystoisospora</taxon>
    </lineage>
</organism>
<evidence type="ECO:0000256" key="3">
    <source>
        <dbReference type="ARBA" id="ARBA00022741"/>
    </source>
</evidence>
<evidence type="ECO:0000259" key="7">
    <source>
        <dbReference type="PROSITE" id="PS50011"/>
    </source>
</evidence>
<proteinExistence type="predicted"/>
<evidence type="ECO:0000256" key="4">
    <source>
        <dbReference type="ARBA" id="ARBA00022777"/>
    </source>
</evidence>
<dbReference type="RefSeq" id="XP_067926240.1">
    <property type="nucleotide sequence ID" value="XM_068061786.1"/>
</dbReference>
<dbReference type="PROSITE" id="PS50011">
    <property type="entry name" value="PROTEIN_KINASE_DOM"/>
    <property type="match status" value="1"/>
</dbReference>
<keyword evidence="2" id="KW-0808">Transferase</keyword>
<evidence type="ECO:0000313" key="9">
    <source>
        <dbReference type="Proteomes" id="UP000221165"/>
    </source>
</evidence>
<dbReference type="Proteomes" id="UP000221165">
    <property type="component" value="Unassembled WGS sequence"/>
</dbReference>
<dbReference type="InterPro" id="IPR011009">
    <property type="entry name" value="Kinase-like_dom_sf"/>
</dbReference>
<dbReference type="SUPFAM" id="SSF56112">
    <property type="entry name" value="Protein kinase-like (PK-like)"/>
    <property type="match status" value="1"/>
</dbReference>
<evidence type="ECO:0000256" key="5">
    <source>
        <dbReference type="ARBA" id="ARBA00022840"/>
    </source>
</evidence>
<keyword evidence="5" id="KW-0067">ATP-binding</keyword>
<gene>
    <name evidence="8" type="ORF">CSUI_001581</name>
</gene>
<dbReference type="Pfam" id="PF14531">
    <property type="entry name" value="Kinase-like"/>
    <property type="match status" value="1"/>
</dbReference>
<dbReference type="AlphaFoldDB" id="A0A2C6L826"/>
<keyword evidence="4" id="KW-0418">Kinase</keyword>
<accession>A0A2C6L826</accession>
<dbReference type="PANTHER" id="PTHR24351">
    <property type="entry name" value="RIBOSOMAL PROTEIN S6 KINASE"/>
    <property type="match status" value="1"/>
</dbReference>
<dbReference type="GO" id="GO:0005524">
    <property type="term" value="F:ATP binding"/>
    <property type="evidence" value="ECO:0007669"/>
    <property type="project" value="UniProtKB-KW"/>
</dbReference>
<feature type="region of interest" description="Disordered" evidence="6">
    <location>
        <begin position="164"/>
        <end position="218"/>
    </location>
</feature>
<feature type="compositionally biased region" description="Acidic residues" evidence="6">
    <location>
        <begin position="622"/>
        <end position="631"/>
    </location>
</feature>
<keyword evidence="1" id="KW-0723">Serine/threonine-protein kinase</keyword>
<sequence>MAGCHPPSRQRALANRLRRVSSTALLFPLVLVFFSFTPVVVTGGEFVAGRYGGPDFSHLPLPGFPRAREQGHVPYTWLTNMQPSHFSPRLTTSRISASPAAFPFSHAQMRGAVGTVVTSQMSAPAMEGQRIVLSLIKQRPVEVSPSEDGRAFVERSSDYTFAADSSHAVQGEASMSTTPAETGPSAAGDLGSGRALQDLSSRSRRPGQRRGVQGRARFRARKVRKAFASFKGVNARLLRRMMLAGSEALKKAAGILKSSRVALEGTPQQEAVGKCFPQREFFHVSSVSPDPHDSLGGSVLRGRLLVQNGTTVLYEGKFKKMSGNSAAHVATLQFFVNESSSYAEAPREIQVQEGIKRLLMRDRRGGPDLLNRVMSGATYRMPVDLLHRVDDLKQRVSPLLQVLPAVEGTMSDLAQVVATTTDTAMAAEVCSAALLQTLGVVGLINWKGVVHGHINADNLFINAEGHVMIGGFRFLHKRGKSYLREPGSAEYEAPEIHKANKLKYRPTIDAWSVGVVMYQVCCGRLPYGMHQTGLNPPYSKILPVLQILRKPSKLILDTSVCPNWVPTPVKNTLMKLLKPTRRQRLAIMRPSKFRAVGSVLKSLVKAEETPHGQHLQDTVSSEGDESNDSHP</sequence>
<protein>
    <submittedName>
        <fullName evidence="8">Rhoptry protein 5b</fullName>
    </submittedName>
</protein>
<evidence type="ECO:0000256" key="2">
    <source>
        <dbReference type="ARBA" id="ARBA00022679"/>
    </source>
</evidence>
<dbReference type="InterPro" id="IPR000719">
    <property type="entry name" value="Prot_kinase_dom"/>
</dbReference>
<feature type="region of interest" description="Disordered" evidence="6">
    <location>
        <begin position="607"/>
        <end position="631"/>
    </location>
</feature>
<dbReference type="InterPro" id="IPR027916">
    <property type="entry name" value="Kinase-like_dom_ROP"/>
</dbReference>
<evidence type="ECO:0000313" key="8">
    <source>
        <dbReference type="EMBL" id="PHJ24567.1"/>
    </source>
</evidence>
<name>A0A2C6L826_9APIC</name>
<evidence type="ECO:0000256" key="6">
    <source>
        <dbReference type="SAM" id="MobiDB-lite"/>
    </source>
</evidence>
<evidence type="ECO:0000256" key="1">
    <source>
        <dbReference type="ARBA" id="ARBA00022527"/>
    </source>
</evidence>